<protein>
    <submittedName>
        <fullName evidence="1">Uncharacterized protein</fullName>
    </submittedName>
</protein>
<reference evidence="1" key="1">
    <citation type="submission" date="2018-06" db="EMBL/GenBank/DDBJ databases">
        <authorList>
            <person name="Zhirakovskaya E."/>
        </authorList>
    </citation>
    <scope>NUCLEOTIDE SEQUENCE</scope>
</reference>
<dbReference type="EMBL" id="UOET01000025">
    <property type="protein sequence ID" value="VAW26374.1"/>
    <property type="molecule type" value="Genomic_DNA"/>
</dbReference>
<organism evidence="1">
    <name type="scientific">hydrothermal vent metagenome</name>
    <dbReference type="NCBI Taxonomy" id="652676"/>
    <lineage>
        <taxon>unclassified sequences</taxon>
        <taxon>metagenomes</taxon>
        <taxon>ecological metagenomes</taxon>
    </lineage>
</organism>
<gene>
    <name evidence="1" type="ORF">MNBD_BACTEROID07-1981</name>
</gene>
<dbReference type="AlphaFoldDB" id="A0A3B0V2J6"/>
<accession>A0A3B0V2J6</accession>
<proteinExistence type="predicted"/>
<sequence>MRELKYETFVRIKNTPSQQGAPILYSATLKEGVGNHFYFDDRKAGGKVVSFLRRHQYVEKYWYIVL</sequence>
<evidence type="ECO:0000313" key="1">
    <source>
        <dbReference type="EMBL" id="VAW26374.1"/>
    </source>
</evidence>
<name>A0A3B0V2J6_9ZZZZ</name>